<comment type="caution">
    <text evidence="2">The sequence shown here is derived from an EMBL/GenBank/DDBJ whole genome shotgun (WGS) entry which is preliminary data.</text>
</comment>
<gene>
    <name evidence="2" type="ORF">AB3K24_03030</name>
</gene>
<keyword evidence="1" id="KW-0812">Transmembrane</keyword>
<evidence type="ECO:0000256" key="1">
    <source>
        <dbReference type="SAM" id="Phobius"/>
    </source>
</evidence>
<name>A0ABV3S1J5_9LACO</name>
<dbReference type="Proteomes" id="UP001556617">
    <property type="component" value="Unassembled WGS sequence"/>
</dbReference>
<organism evidence="2 3">
    <name type="scientific">Leuconostoc aquikimchii</name>
    <dbReference type="NCBI Taxonomy" id="3236804"/>
    <lineage>
        <taxon>Bacteria</taxon>
        <taxon>Bacillati</taxon>
        <taxon>Bacillota</taxon>
        <taxon>Bacilli</taxon>
        <taxon>Lactobacillales</taxon>
        <taxon>Lactobacillaceae</taxon>
        <taxon>Leuconostoc</taxon>
    </lineage>
</organism>
<feature type="transmembrane region" description="Helical" evidence="1">
    <location>
        <begin position="30"/>
        <end position="55"/>
    </location>
</feature>
<protein>
    <submittedName>
        <fullName evidence="2">Uncharacterized protein</fullName>
    </submittedName>
</protein>
<feature type="transmembrane region" description="Helical" evidence="1">
    <location>
        <begin position="7"/>
        <end position="24"/>
    </location>
</feature>
<evidence type="ECO:0000313" key="3">
    <source>
        <dbReference type="Proteomes" id="UP001556617"/>
    </source>
</evidence>
<keyword evidence="3" id="KW-1185">Reference proteome</keyword>
<dbReference type="RefSeq" id="WP_367973732.1">
    <property type="nucleotide sequence ID" value="NZ_JBFPEQ010000001.1"/>
</dbReference>
<dbReference type="EMBL" id="JBFPER010000001">
    <property type="protein sequence ID" value="MEX0380322.1"/>
    <property type="molecule type" value="Genomic_DNA"/>
</dbReference>
<reference evidence="2 3" key="1">
    <citation type="submission" date="2024-07" db="EMBL/GenBank/DDBJ databases">
        <authorList>
            <person name="Yun M."/>
        </authorList>
    </citation>
    <scope>NUCLEOTIDE SEQUENCE [LARGE SCALE GENOMIC DNA]</scope>
    <source>
        <strain evidence="2 3">MS01</strain>
    </source>
</reference>
<sequence>MGNLISRIILGVVTPILFLTIFMLSDRQHWPVSITIGLAVILFIIVNVSFTWLFWQKRKQRLNEEEDD</sequence>
<proteinExistence type="predicted"/>
<evidence type="ECO:0000313" key="2">
    <source>
        <dbReference type="EMBL" id="MEX0380322.1"/>
    </source>
</evidence>
<keyword evidence="1" id="KW-1133">Transmembrane helix</keyword>
<accession>A0ABV3S1J5</accession>
<keyword evidence="1" id="KW-0472">Membrane</keyword>